<reference evidence="1 2" key="1">
    <citation type="journal article" date="2020" name="Nature">
        <title>Six reference-quality genomes reveal evolution of bat adaptations.</title>
        <authorList>
            <person name="Jebb D."/>
            <person name="Huang Z."/>
            <person name="Pippel M."/>
            <person name="Hughes G.M."/>
            <person name="Lavrichenko K."/>
            <person name="Devanna P."/>
            <person name="Winkler S."/>
            <person name="Jermiin L.S."/>
            <person name="Skirmuntt E.C."/>
            <person name="Katzourakis A."/>
            <person name="Burkitt-Gray L."/>
            <person name="Ray D.A."/>
            <person name="Sullivan K.A.M."/>
            <person name="Roscito J.G."/>
            <person name="Kirilenko B.M."/>
            <person name="Davalos L.M."/>
            <person name="Corthals A.P."/>
            <person name="Power M.L."/>
            <person name="Jones G."/>
            <person name="Ransome R.D."/>
            <person name="Dechmann D.K.N."/>
            <person name="Locatelli A.G."/>
            <person name="Puechmaille S.J."/>
            <person name="Fedrigo O."/>
            <person name="Jarvis E.D."/>
            <person name="Hiller M."/>
            <person name="Vernes S.C."/>
            <person name="Myers E.W."/>
            <person name="Teeling E.C."/>
        </authorList>
    </citation>
    <scope>NUCLEOTIDE SEQUENCE [LARGE SCALE GENOMIC DNA]</scope>
    <source>
        <strain evidence="1">MRouAeg1</strain>
        <tissue evidence="1">Muscle</tissue>
    </source>
</reference>
<evidence type="ECO:0000313" key="1">
    <source>
        <dbReference type="EMBL" id="KAF6441189.1"/>
    </source>
</evidence>
<comment type="caution">
    <text evidence="1">The sequence shown here is derived from an EMBL/GenBank/DDBJ whole genome shotgun (WGS) entry which is preliminary data.</text>
</comment>
<gene>
    <name evidence="1" type="ORF">HJG63_012339</name>
</gene>
<protein>
    <submittedName>
        <fullName evidence="1">Uncharacterized protein</fullName>
    </submittedName>
</protein>
<name>A0A7J8F1A7_ROUAE</name>
<proteinExistence type="predicted"/>
<accession>A0A7J8F1A7</accession>
<dbReference type="Proteomes" id="UP000593571">
    <property type="component" value="Unassembled WGS sequence"/>
</dbReference>
<keyword evidence="2" id="KW-1185">Reference proteome</keyword>
<evidence type="ECO:0000313" key="2">
    <source>
        <dbReference type="Proteomes" id="UP000593571"/>
    </source>
</evidence>
<dbReference type="AlphaFoldDB" id="A0A7J8F1A7"/>
<organism evidence="1 2">
    <name type="scientific">Rousettus aegyptiacus</name>
    <name type="common">Egyptian fruit bat</name>
    <name type="synonym">Pteropus aegyptiacus</name>
    <dbReference type="NCBI Taxonomy" id="9407"/>
    <lineage>
        <taxon>Eukaryota</taxon>
        <taxon>Metazoa</taxon>
        <taxon>Chordata</taxon>
        <taxon>Craniata</taxon>
        <taxon>Vertebrata</taxon>
        <taxon>Euteleostomi</taxon>
        <taxon>Mammalia</taxon>
        <taxon>Eutheria</taxon>
        <taxon>Laurasiatheria</taxon>
        <taxon>Chiroptera</taxon>
        <taxon>Yinpterochiroptera</taxon>
        <taxon>Pteropodoidea</taxon>
        <taxon>Pteropodidae</taxon>
        <taxon>Rousettinae</taxon>
        <taxon>Rousettus</taxon>
    </lineage>
</organism>
<sequence>MSSMLLIGQLLYKCTRSILSPLFKDITTDLSLLSSIIVYLCPSFSTGTFPSINTQATFPPPKFFPDPLSPSSYGTFFPSFSFLNKFSTVAVSINHLLFCEPLYQNCFLKVFNNLCFAKFLGEFFFLEIFIH</sequence>
<dbReference type="EMBL" id="JACASE010000008">
    <property type="protein sequence ID" value="KAF6441189.1"/>
    <property type="molecule type" value="Genomic_DNA"/>
</dbReference>